<accession>A0A2T0FBP7</accession>
<keyword evidence="9" id="KW-1185">Reference proteome</keyword>
<dbReference type="PANTHER" id="PTHR12684:SF2">
    <property type="entry name" value="TRNA 2'-PHOSPHOTRANSFERASE 1"/>
    <property type="match status" value="1"/>
</dbReference>
<dbReference type="HAMAP" id="MF_00299">
    <property type="entry name" value="KptA"/>
    <property type="match status" value="1"/>
</dbReference>
<keyword evidence="5" id="KW-0520">NAD</keyword>
<comment type="function">
    <text evidence="1">Catalyzes the last step of tRNA splicing, the transfer of the splice junction 2'-phosphate from ligated tRNA to NAD to produce ADP-ribose 1''-2'' cyclic phosphate.</text>
</comment>
<dbReference type="EMBL" id="NDIQ01000001">
    <property type="protein sequence ID" value="PRT52428.1"/>
    <property type="molecule type" value="Genomic_DNA"/>
</dbReference>
<evidence type="ECO:0000256" key="4">
    <source>
        <dbReference type="ARBA" id="ARBA00022679"/>
    </source>
</evidence>
<dbReference type="Gene3D" id="3.20.170.30">
    <property type="match status" value="1"/>
</dbReference>
<comment type="similarity">
    <text evidence="2">Belongs to the KptA/TPT1 family.</text>
</comment>
<dbReference type="GO" id="GO:0000215">
    <property type="term" value="F:tRNA 2'-phosphotransferase activity"/>
    <property type="evidence" value="ECO:0007669"/>
    <property type="project" value="UniProtKB-EC"/>
</dbReference>
<sequence length="211" mass="22812">MGGQKRDRARPAASPEQAQQIALSRALSKTLRHAAASQGIAIDSNGYCLVSDLLTHSRYKSLQATAEQIKQVVESNDKQRFEFDATGAKIRARQGHSINVDVELTPLTPDSLPNVVVHGTNPTAWESIKTQGLSRQNRLHIHMAAGLPGEVISGMRHSAKVLIYINVPKAMADGIEFFRSANGAILSSGKDGTISPEYFLKVTDRAGNSLI</sequence>
<gene>
    <name evidence="8" type="ORF">B9G98_00048</name>
</gene>
<evidence type="ECO:0000313" key="9">
    <source>
        <dbReference type="Proteomes" id="UP000238350"/>
    </source>
</evidence>
<dbReference type="AlphaFoldDB" id="A0A2T0FBP7"/>
<evidence type="ECO:0000256" key="2">
    <source>
        <dbReference type="ARBA" id="ARBA00009836"/>
    </source>
</evidence>
<dbReference type="GO" id="GO:0006388">
    <property type="term" value="P:tRNA splicing, via endonucleolytic cleavage and ligation"/>
    <property type="evidence" value="ECO:0007669"/>
    <property type="project" value="TreeGrafter"/>
</dbReference>
<evidence type="ECO:0000256" key="7">
    <source>
        <dbReference type="ARBA" id="ARBA00047949"/>
    </source>
</evidence>
<dbReference type="GO" id="GO:0003950">
    <property type="term" value="F:NAD+ poly-ADP-ribosyltransferase activity"/>
    <property type="evidence" value="ECO:0007669"/>
    <property type="project" value="InterPro"/>
</dbReference>
<dbReference type="EC" id="2.7.1.160" evidence="3"/>
<dbReference type="Proteomes" id="UP000238350">
    <property type="component" value="Unassembled WGS sequence"/>
</dbReference>
<dbReference type="SUPFAM" id="SSF56399">
    <property type="entry name" value="ADP-ribosylation"/>
    <property type="match status" value="1"/>
</dbReference>
<dbReference type="PANTHER" id="PTHR12684">
    <property type="entry name" value="PUTATIVE PHOSPHOTRANSFERASE"/>
    <property type="match status" value="1"/>
</dbReference>
<comment type="function">
    <text evidence="6">Removes the 2'-phosphate from RNA via an intermediate in which the phosphate is ADP-ribosylated by NAD followed by a presumed transesterification to release the RNA and generate ADP-ribose 1''-2''-cyclic phosphate (APPR&gt;P). May function as an ADP-ribosylase.</text>
</comment>
<proteinExistence type="inferred from homology"/>
<evidence type="ECO:0000313" key="8">
    <source>
        <dbReference type="EMBL" id="PRT52428.1"/>
    </source>
</evidence>
<keyword evidence="4 8" id="KW-0808">Transferase</keyword>
<comment type="caution">
    <text evidence="8">The sequence shown here is derived from an EMBL/GenBank/DDBJ whole genome shotgun (WGS) entry which is preliminary data.</text>
</comment>
<dbReference type="STRING" id="45607.A0A2T0FBP7"/>
<evidence type="ECO:0000256" key="5">
    <source>
        <dbReference type="ARBA" id="ARBA00023027"/>
    </source>
</evidence>
<reference evidence="8 9" key="1">
    <citation type="submission" date="2017-04" db="EMBL/GenBank/DDBJ databases">
        <title>Genome sequencing of [Candida] sorbophila.</title>
        <authorList>
            <person name="Ahn J.O."/>
        </authorList>
    </citation>
    <scope>NUCLEOTIDE SEQUENCE [LARGE SCALE GENOMIC DNA]</scope>
    <source>
        <strain evidence="8 9">DS02</strain>
    </source>
</reference>
<evidence type="ECO:0000256" key="3">
    <source>
        <dbReference type="ARBA" id="ARBA00012007"/>
    </source>
</evidence>
<dbReference type="OrthoDB" id="419694at2759"/>
<dbReference type="GeneID" id="36513797"/>
<dbReference type="Pfam" id="PF01885">
    <property type="entry name" value="PTS_2-RNA"/>
    <property type="match status" value="1"/>
</dbReference>
<dbReference type="Gene3D" id="1.10.10.970">
    <property type="entry name" value="RNA 2'-phosphotransferase, Tpt1/KptA family, N-terminal domain"/>
    <property type="match status" value="1"/>
</dbReference>
<dbReference type="InterPro" id="IPR042081">
    <property type="entry name" value="RNA_2'-PTrans_C"/>
</dbReference>
<dbReference type="InterPro" id="IPR042080">
    <property type="entry name" value="RNA_2'-PTrans_N"/>
</dbReference>
<evidence type="ECO:0000256" key="6">
    <source>
        <dbReference type="ARBA" id="ARBA00025212"/>
    </source>
</evidence>
<organism evidence="8 9">
    <name type="scientific">Wickerhamiella sorbophila</name>
    <dbReference type="NCBI Taxonomy" id="45607"/>
    <lineage>
        <taxon>Eukaryota</taxon>
        <taxon>Fungi</taxon>
        <taxon>Dikarya</taxon>
        <taxon>Ascomycota</taxon>
        <taxon>Saccharomycotina</taxon>
        <taxon>Dipodascomycetes</taxon>
        <taxon>Dipodascales</taxon>
        <taxon>Trichomonascaceae</taxon>
        <taxon>Wickerhamiella</taxon>
    </lineage>
</organism>
<protein>
    <recommendedName>
        <fullName evidence="3">2'-phosphotransferase</fullName>
        <ecNumber evidence="3">2.7.1.160</ecNumber>
    </recommendedName>
</protein>
<dbReference type="InterPro" id="IPR002745">
    <property type="entry name" value="Ptrans_KptA/Tpt1"/>
</dbReference>
<evidence type="ECO:0000256" key="1">
    <source>
        <dbReference type="ARBA" id="ARBA00003343"/>
    </source>
</evidence>
<comment type="catalytic activity">
    <reaction evidence="7">
        <text>2'-phospho-[ligated tRNA] + NAD(+) = mature tRNA + ADP-alpha-D-ribose 1'',2''-cyclic phosphate + nicotinamide</text>
        <dbReference type="Rhea" id="RHEA:23324"/>
        <dbReference type="Rhea" id="RHEA-COMP:11106"/>
        <dbReference type="Rhea" id="RHEA-COMP:11107"/>
        <dbReference type="ChEBI" id="CHEBI:17154"/>
        <dbReference type="ChEBI" id="CHEBI:57540"/>
        <dbReference type="ChEBI" id="CHEBI:76596"/>
        <dbReference type="ChEBI" id="CHEBI:82883"/>
        <dbReference type="ChEBI" id="CHEBI:85027"/>
        <dbReference type="EC" id="2.7.1.160"/>
    </reaction>
</comment>
<dbReference type="InterPro" id="IPR022928">
    <property type="entry name" value="RNA_2'-PTrans_KptA"/>
</dbReference>
<dbReference type="RefSeq" id="XP_024662374.1">
    <property type="nucleotide sequence ID" value="XM_024806606.1"/>
</dbReference>
<name>A0A2T0FBP7_9ASCO</name>